<dbReference type="AlphaFoldDB" id="A0A8S1PDM4"/>
<dbReference type="Proteomes" id="UP000688137">
    <property type="component" value="Unassembled WGS sequence"/>
</dbReference>
<evidence type="ECO:0000313" key="2">
    <source>
        <dbReference type="Proteomes" id="UP000688137"/>
    </source>
</evidence>
<protein>
    <submittedName>
        <fullName evidence="1">Uncharacterized protein</fullName>
    </submittedName>
</protein>
<accession>A0A8S1PDM4</accession>
<dbReference type="EMBL" id="CAJJDM010000117">
    <property type="protein sequence ID" value="CAD8100901.1"/>
    <property type="molecule type" value="Genomic_DNA"/>
</dbReference>
<comment type="caution">
    <text evidence="1">The sequence shown here is derived from an EMBL/GenBank/DDBJ whole genome shotgun (WGS) entry which is preliminary data.</text>
</comment>
<gene>
    <name evidence="1" type="ORF">PPRIM_AZ9-3.1.T1140001</name>
</gene>
<keyword evidence="2" id="KW-1185">Reference proteome</keyword>
<name>A0A8S1PDM4_PARPR</name>
<organism evidence="1 2">
    <name type="scientific">Paramecium primaurelia</name>
    <dbReference type="NCBI Taxonomy" id="5886"/>
    <lineage>
        <taxon>Eukaryota</taxon>
        <taxon>Sar</taxon>
        <taxon>Alveolata</taxon>
        <taxon>Ciliophora</taxon>
        <taxon>Intramacronucleata</taxon>
        <taxon>Oligohymenophorea</taxon>
        <taxon>Peniculida</taxon>
        <taxon>Parameciidae</taxon>
        <taxon>Paramecium</taxon>
    </lineage>
</organism>
<evidence type="ECO:0000313" key="1">
    <source>
        <dbReference type="EMBL" id="CAD8100901.1"/>
    </source>
</evidence>
<sequence length="218" mass="26686">MVYSLGRKHLQNKQECLKCQEFIRFNFRWDQTFIDQLLNQHQIRFLQMFVYFIDYNIPIQSNIQLPFNEYRFMKCETQNYFLKCCDELKLQMEIERNDLIQNQIQLFLFLTKISFEIAPTNGKEKEEILMGSLKAQILNQSNHYLWEPVYFTKFKIFLKRDNNMKFFIKQICCYGKQQIIFKPKNTEIYKKQFYTLRQYMKQQLNVEKIGGNIKFGSK</sequence>
<reference evidence="1" key="1">
    <citation type="submission" date="2021-01" db="EMBL/GenBank/DDBJ databases">
        <authorList>
            <consortium name="Genoscope - CEA"/>
            <person name="William W."/>
        </authorList>
    </citation>
    <scope>NUCLEOTIDE SEQUENCE</scope>
</reference>
<proteinExistence type="predicted"/>